<organism evidence="2 3">
    <name type="scientific">Danxiaibacter flavus</name>
    <dbReference type="NCBI Taxonomy" id="3049108"/>
    <lineage>
        <taxon>Bacteria</taxon>
        <taxon>Pseudomonadati</taxon>
        <taxon>Bacteroidota</taxon>
        <taxon>Chitinophagia</taxon>
        <taxon>Chitinophagales</taxon>
        <taxon>Chitinophagaceae</taxon>
        <taxon>Danxiaibacter</taxon>
    </lineage>
</organism>
<evidence type="ECO:0000313" key="2">
    <source>
        <dbReference type="EMBL" id="MEX6689930.1"/>
    </source>
</evidence>
<dbReference type="RefSeq" id="WP_369331336.1">
    <property type="nucleotide sequence ID" value="NZ_JAULBC010000007.1"/>
</dbReference>
<evidence type="ECO:0000313" key="3">
    <source>
        <dbReference type="Proteomes" id="UP001560573"/>
    </source>
</evidence>
<evidence type="ECO:0000256" key="1">
    <source>
        <dbReference type="SAM" id="Phobius"/>
    </source>
</evidence>
<evidence type="ECO:0008006" key="4">
    <source>
        <dbReference type="Google" id="ProtNLM"/>
    </source>
</evidence>
<name>A0ABV3ZK41_9BACT</name>
<feature type="transmembrane region" description="Helical" evidence="1">
    <location>
        <begin position="26"/>
        <end position="47"/>
    </location>
</feature>
<proteinExistence type="predicted"/>
<keyword evidence="3" id="KW-1185">Reference proteome</keyword>
<keyword evidence="1" id="KW-1133">Transmembrane helix</keyword>
<keyword evidence="1" id="KW-0812">Transmembrane</keyword>
<feature type="transmembrane region" description="Helical" evidence="1">
    <location>
        <begin position="319"/>
        <end position="337"/>
    </location>
</feature>
<feature type="transmembrane region" description="Helical" evidence="1">
    <location>
        <begin position="105"/>
        <end position="122"/>
    </location>
</feature>
<gene>
    <name evidence="2" type="ORF">QTN47_20650</name>
</gene>
<comment type="caution">
    <text evidence="2">The sequence shown here is derived from an EMBL/GenBank/DDBJ whole genome shotgun (WGS) entry which is preliminary data.</text>
</comment>
<dbReference type="Proteomes" id="UP001560573">
    <property type="component" value="Unassembled WGS sequence"/>
</dbReference>
<feature type="transmembrane region" description="Helical" evidence="1">
    <location>
        <begin position="186"/>
        <end position="214"/>
    </location>
</feature>
<feature type="transmembrane region" description="Helical" evidence="1">
    <location>
        <begin position="293"/>
        <end position="313"/>
    </location>
</feature>
<keyword evidence="1" id="KW-0472">Membrane</keyword>
<sequence>MPIPVILMQPRVNTANLIRSQLWKQWAIAATIVVLIYAVTIPFAPYLHPDELLTLDMGRTILNPHKSWSIGWLLDQGQPVLLFTYVGPVLQEFSYWVMGQFGPRISALSGAILAATVMMAWLKNKRIPDNAALLLSLAFLLDPLFVQAYTIGRVDGWAMACSLSACLIISNATNQPAKCAFAKYKLLFAGALTCLSVFVWASAAFLIPLVILELVSFIRSYSKCAEQNNRGKSVLFFVAGGCLMLALLLAPILGWLTREFTDVLSSIVINLKSGQDANKPSFASKTLTSLARLFGILKFTPVIVMAALAGIVYRKSIGLIISMAFAVFLMIETFVYIQRVQYLLPYLIACTALLYQEDESRRSIAPGSKFKSASLIIILIWCTGLSVAARTVLAFNGSETRNRHIISLAAQTFLNRGNYRVFAPYEFYYTGTSLRWRMYSPYIPINDTFTTGILQKLMPHVDYIIVKSETELPDEYLQVLHNNNVYLESTFNPYVVPDAKFDGKTTNITRLRNLYSLFRQPYGPYRFYKRKELSSK</sequence>
<feature type="transmembrane region" description="Helical" evidence="1">
    <location>
        <begin position="234"/>
        <end position="256"/>
    </location>
</feature>
<feature type="transmembrane region" description="Helical" evidence="1">
    <location>
        <begin position="131"/>
        <end position="151"/>
    </location>
</feature>
<feature type="transmembrane region" description="Helical" evidence="1">
    <location>
        <begin position="372"/>
        <end position="393"/>
    </location>
</feature>
<protein>
    <recommendedName>
        <fullName evidence="4">Glycosyltransferase RgtA/B/C/D-like domain-containing protein</fullName>
    </recommendedName>
</protein>
<dbReference type="EMBL" id="JAULBC010000007">
    <property type="protein sequence ID" value="MEX6689930.1"/>
    <property type="molecule type" value="Genomic_DNA"/>
</dbReference>
<reference evidence="2 3" key="1">
    <citation type="submission" date="2023-07" db="EMBL/GenBank/DDBJ databases">
        <authorList>
            <person name="Lian W.-H."/>
        </authorList>
    </citation>
    <scope>NUCLEOTIDE SEQUENCE [LARGE SCALE GENOMIC DNA]</scope>
    <source>
        <strain evidence="2 3">SYSU DXS3180</strain>
    </source>
</reference>
<accession>A0ABV3ZK41</accession>